<protein>
    <submittedName>
        <fullName evidence="1">Uncharacterized protein</fullName>
    </submittedName>
</protein>
<evidence type="ECO:0000313" key="1">
    <source>
        <dbReference type="EMBL" id="KMW59095.1"/>
    </source>
</evidence>
<dbReference type="STRING" id="1675527.AIOL_004076"/>
<dbReference type="RefSeq" id="WP_049644627.1">
    <property type="nucleotide sequence ID" value="NZ_LFTY01000002.1"/>
</dbReference>
<dbReference type="OrthoDB" id="7827015at2"/>
<gene>
    <name evidence="1" type="ORF">AIOL_004076</name>
</gene>
<dbReference type="Proteomes" id="UP000037178">
    <property type="component" value="Unassembled WGS sequence"/>
</dbReference>
<dbReference type="PATRIC" id="fig|1675527.3.peg.4273"/>
<sequence>MRLTDLIEGVFHRRVLRRWGRIAGRAERLDLEALSTLRAKARQIRRLLDRVIFVAEGRLTLPAVGSNAIVKPLYTDWAYRPELWRGPVSPLGIVAVASKTDYGKEVRVYHDCRQTELTLRQTRNSRESDLAPYGLRMDVFRFDGSFLSLVIELPNSAVEGLERRHVIRLSTVVELEKPLEIFARLNVKHGPNVEQIVRELPMGEEDAMVEFDLAYTKLNERRLEKMWLDLIFEGAEMNQIMLRDVVMTRRPRAEM</sequence>
<dbReference type="AlphaFoldDB" id="A0A0J9E8J8"/>
<keyword evidence="2" id="KW-1185">Reference proteome</keyword>
<evidence type="ECO:0000313" key="2">
    <source>
        <dbReference type="Proteomes" id="UP000037178"/>
    </source>
</evidence>
<dbReference type="Pfam" id="PF20086">
    <property type="entry name" value="DUF6478"/>
    <property type="match status" value="1"/>
</dbReference>
<dbReference type="InterPro" id="IPR045514">
    <property type="entry name" value="DUF6478"/>
</dbReference>
<dbReference type="EMBL" id="LFTY01000002">
    <property type="protein sequence ID" value="KMW59095.1"/>
    <property type="molecule type" value="Genomic_DNA"/>
</dbReference>
<accession>A0A0J9E8J8</accession>
<comment type="caution">
    <text evidence="1">The sequence shown here is derived from an EMBL/GenBank/DDBJ whole genome shotgun (WGS) entry which is preliminary data.</text>
</comment>
<reference evidence="1 2" key="1">
    <citation type="submission" date="2015-06" db="EMBL/GenBank/DDBJ databases">
        <title>Draft genome sequence of an Alphaproteobacteria species associated to the Mediterranean sponge Oscarella lobularis.</title>
        <authorList>
            <person name="Jourda C."/>
            <person name="Santini S."/>
            <person name="Claverie J.-M."/>
        </authorList>
    </citation>
    <scope>NUCLEOTIDE SEQUENCE [LARGE SCALE GENOMIC DNA]</scope>
    <source>
        <strain evidence="1">IGS</strain>
    </source>
</reference>
<organism evidence="1 2">
    <name type="scientific">Candidatus Rhodobacter oscarellae</name>
    <dbReference type="NCBI Taxonomy" id="1675527"/>
    <lineage>
        <taxon>Bacteria</taxon>
        <taxon>Pseudomonadati</taxon>
        <taxon>Pseudomonadota</taxon>
        <taxon>Alphaproteobacteria</taxon>
        <taxon>Rhodobacterales</taxon>
        <taxon>Rhodobacter group</taxon>
        <taxon>Rhodobacter</taxon>
    </lineage>
</organism>
<proteinExistence type="predicted"/>
<name>A0A0J9E8J8_9RHOB</name>